<gene>
    <name evidence="2" type="ORF">NHX12_002393</name>
</gene>
<dbReference type="Proteomes" id="UP001148018">
    <property type="component" value="Unassembled WGS sequence"/>
</dbReference>
<name>A0A9Q0DUD4_9TELE</name>
<evidence type="ECO:0000313" key="2">
    <source>
        <dbReference type="EMBL" id="KAJ3595984.1"/>
    </source>
</evidence>
<evidence type="ECO:0000256" key="1">
    <source>
        <dbReference type="SAM" id="MobiDB-lite"/>
    </source>
</evidence>
<sequence>MNCMESLPPPPPPHGSRCVRSPGLEPPNGLHIPGGSGLPGQVQRGSRGPKGSRVSPRFPVLYAGTESPAGCTHKDRFAQPQGVRGNQRLPHVSRLPTTPPPPPPHPQVHSLFVTESCQELPPCMITQPCSQPWSSPGSALVQPCSQPVSQPWSSPVPSPIPSPGPALVLPSFNPVPSPSPALVQPWFNPVPSLVLSLRSALFPALV</sequence>
<accession>A0A9Q0DUD4</accession>
<dbReference type="AlphaFoldDB" id="A0A9Q0DUD4"/>
<reference evidence="2" key="1">
    <citation type="submission" date="2022-07" db="EMBL/GenBank/DDBJ databases">
        <title>Chromosome-level genome of Muraenolepis orangiensis.</title>
        <authorList>
            <person name="Kim J."/>
        </authorList>
    </citation>
    <scope>NUCLEOTIDE SEQUENCE</scope>
    <source>
        <strain evidence="2">KU_S4_2022</strain>
        <tissue evidence="2">Muscle</tissue>
    </source>
</reference>
<feature type="region of interest" description="Disordered" evidence="1">
    <location>
        <begin position="1"/>
        <end position="57"/>
    </location>
</feature>
<protein>
    <submittedName>
        <fullName evidence="2">Uncharacterized protein</fullName>
    </submittedName>
</protein>
<proteinExistence type="predicted"/>
<dbReference type="EMBL" id="JANIIK010000110">
    <property type="protein sequence ID" value="KAJ3595984.1"/>
    <property type="molecule type" value="Genomic_DNA"/>
</dbReference>
<evidence type="ECO:0000313" key="3">
    <source>
        <dbReference type="Proteomes" id="UP001148018"/>
    </source>
</evidence>
<comment type="caution">
    <text evidence="2">The sequence shown here is derived from an EMBL/GenBank/DDBJ whole genome shotgun (WGS) entry which is preliminary data.</text>
</comment>
<keyword evidence="3" id="KW-1185">Reference proteome</keyword>
<organism evidence="2 3">
    <name type="scientific">Muraenolepis orangiensis</name>
    <name type="common">Patagonian moray cod</name>
    <dbReference type="NCBI Taxonomy" id="630683"/>
    <lineage>
        <taxon>Eukaryota</taxon>
        <taxon>Metazoa</taxon>
        <taxon>Chordata</taxon>
        <taxon>Craniata</taxon>
        <taxon>Vertebrata</taxon>
        <taxon>Euteleostomi</taxon>
        <taxon>Actinopterygii</taxon>
        <taxon>Neopterygii</taxon>
        <taxon>Teleostei</taxon>
        <taxon>Neoteleostei</taxon>
        <taxon>Acanthomorphata</taxon>
        <taxon>Zeiogadaria</taxon>
        <taxon>Gadariae</taxon>
        <taxon>Gadiformes</taxon>
        <taxon>Muraenolepidoidei</taxon>
        <taxon>Muraenolepididae</taxon>
        <taxon>Muraenolepis</taxon>
    </lineage>
</organism>